<dbReference type="Proteomes" id="UP001597267">
    <property type="component" value="Unassembled WGS sequence"/>
</dbReference>
<keyword evidence="3" id="KW-1185">Reference proteome</keyword>
<dbReference type="InterPro" id="IPR051606">
    <property type="entry name" value="Polyketide_Oxido-like"/>
</dbReference>
<accession>A0ABW4J8C1</accession>
<dbReference type="PANTHER" id="PTHR43355:SF2">
    <property type="entry name" value="FLAVIN REDUCTASE (NADPH)"/>
    <property type="match status" value="1"/>
</dbReference>
<name>A0ABW4J8C1_9LACO</name>
<protein>
    <submittedName>
        <fullName evidence="2">NAD(P)-dependent oxidoreductase</fullName>
    </submittedName>
</protein>
<dbReference type="EMBL" id="JBHTOP010000026">
    <property type="protein sequence ID" value="MFD1672601.1"/>
    <property type="molecule type" value="Genomic_DNA"/>
</dbReference>
<dbReference type="Gene3D" id="3.40.50.720">
    <property type="entry name" value="NAD(P)-binding Rossmann-like Domain"/>
    <property type="match status" value="1"/>
</dbReference>
<gene>
    <name evidence="2" type="ORF">ACFQ5M_10855</name>
</gene>
<evidence type="ECO:0000313" key="2">
    <source>
        <dbReference type="EMBL" id="MFD1672601.1"/>
    </source>
</evidence>
<organism evidence="2 3">
    <name type="scientific">Agrilactobacillus yilanensis</name>
    <dbReference type="NCBI Taxonomy" id="2485997"/>
    <lineage>
        <taxon>Bacteria</taxon>
        <taxon>Bacillati</taxon>
        <taxon>Bacillota</taxon>
        <taxon>Bacilli</taxon>
        <taxon>Lactobacillales</taxon>
        <taxon>Lactobacillaceae</taxon>
        <taxon>Agrilactobacillus</taxon>
    </lineage>
</organism>
<proteinExistence type="predicted"/>
<dbReference type="Pfam" id="PF13460">
    <property type="entry name" value="NAD_binding_10"/>
    <property type="match status" value="1"/>
</dbReference>
<dbReference type="RefSeq" id="WP_125711845.1">
    <property type="nucleotide sequence ID" value="NZ_JBHTOP010000026.1"/>
</dbReference>
<evidence type="ECO:0000259" key="1">
    <source>
        <dbReference type="Pfam" id="PF13460"/>
    </source>
</evidence>
<dbReference type="InterPro" id="IPR016040">
    <property type="entry name" value="NAD(P)-bd_dom"/>
</dbReference>
<dbReference type="InterPro" id="IPR036291">
    <property type="entry name" value="NAD(P)-bd_dom_sf"/>
</dbReference>
<dbReference type="SUPFAM" id="SSF51735">
    <property type="entry name" value="NAD(P)-binding Rossmann-fold domains"/>
    <property type="match status" value="1"/>
</dbReference>
<dbReference type="PANTHER" id="PTHR43355">
    <property type="entry name" value="FLAVIN REDUCTASE (NADPH)"/>
    <property type="match status" value="1"/>
</dbReference>
<evidence type="ECO:0000313" key="3">
    <source>
        <dbReference type="Proteomes" id="UP001597267"/>
    </source>
</evidence>
<feature type="domain" description="NAD(P)-binding" evidence="1">
    <location>
        <begin position="8"/>
        <end position="152"/>
    </location>
</feature>
<sequence length="215" mass="23552">MLKVGIIGANGQAGALIAKAATVRNMAVTAIVRHPVEGDTTYPVIQKDLFALTQADIIDFDVLVCATAFWTEVEKFETSMTHLIDILQGTSVHLMVVGGAGSLYMDESRTTRLKDTKDFEPDYKPVADAMTKGLEKLKASTDVVWTYVSPAADFTPMGGLTSHYVINGDVFTTNEDGKSFLSYADYAQAFVTIMTDKKYLNRQISVHHVENITCL</sequence>
<reference evidence="3" key="1">
    <citation type="journal article" date="2019" name="Int. J. Syst. Evol. Microbiol.">
        <title>The Global Catalogue of Microorganisms (GCM) 10K type strain sequencing project: providing services to taxonomists for standard genome sequencing and annotation.</title>
        <authorList>
            <consortium name="The Broad Institute Genomics Platform"/>
            <consortium name="The Broad Institute Genome Sequencing Center for Infectious Disease"/>
            <person name="Wu L."/>
            <person name="Ma J."/>
        </authorList>
    </citation>
    <scope>NUCLEOTIDE SEQUENCE [LARGE SCALE GENOMIC DNA]</scope>
    <source>
        <strain evidence="3">CCM 8896</strain>
    </source>
</reference>
<comment type="caution">
    <text evidence="2">The sequence shown here is derived from an EMBL/GenBank/DDBJ whole genome shotgun (WGS) entry which is preliminary data.</text>
</comment>